<dbReference type="InterPro" id="IPR052347">
    <property type="entry name" value="Isochorismatase_Nicotinamidase"/>
</dbReference>
<accession>A0A518HUD8</accession>
<evidence type="ECO:0000259" key="9">
    <source>
        <dbReference type="Pfam" id="PF00857"/>
    </source>
</evidence>
<comment type="pathway">
    <text evidence="5">Cofactor biosynthesis; nicotinate biosynthesis; nicotinate from nicotinamide: step 1/1.</text>
</comment>
<proteinExistence type="inferred from homology"/>
<dbReference type="InterPro" id="IPR000868">
    <property type="entry name" value="Isochorismatase-like_dom"/>
</dbReference>
<feature type="domain" description="Isochorismatase-like" evidence="9">
    <location>
        <begin position="12"/>
        <end position="210"/>
    </location>
</feature>
<dbReference type="AlphaFoldDB" id="A0A518HUD8"/>
<dbReference type="InterPro" id="IPR036380">
    <property type="entry name" value="Isochorismatase-like_sf"/>
</dbReference>
<dbReference type="PANTHER" id="PTHR11080">
    <property type="entry name" value="PYRAZINAMIDASE/NICOTINAMIDASE"/>
    <property type="match status" value="1"/>
</dbReference>
<evidence type="ECO:0000256" key="5">
    <source>
        <dbReference type="ARBA" id="ARBA00037900"/>
    </source>
</evidence>
<dbReference type="FunFam" id="3.40.50.850:FF:000006">
    <property type="entry name" value="Bifunctional pyrazinamidase/nicotinamidase"/>
    <property type="match status" value="1"/>
</dbReference>
<evidence type="ECO:0000313" key="10">
    <source>
        <dbReference type="EMBL" id="QDV44470.1"/>
    </source>
</evidence>
<evidence type="ECO:0000256" key="4">
    <source>
        <dbReference type="ARBA" id="ARBA00022801"/>
    </source>
</evidence>
<evidence type="ECO:0000256" key="6">
    <source>
        <dbReference type="ARBA" id="ARBA00039017"/>
    </source>
</evidence>
<evidence type="ECO:0000313" key="11">
    <source>
        <dbReference type="Proteomes" id="UP000319004"/>
    </source>
</evidence>
<keyword evidence="11" id="KW-1185">Reference proteome</keyword>
<evidence type="ECO:0000256" key="8">
    <source>
        <dbReference type="ARBA" id="ARBA00072277"/>
    </source>
</evidence>
<dbReference type="GO" id="GO:0046872">
    <property type="term" value="F:metal ion binding"/>
    <property type="evidence" value="ECO:0007669"/>
    <property type="project" value="UniProtKB-KW"/>
</dbReference>
<dbReference type="Proteomes" id="UP000319004">
    <property type="component" value="Chromosome"/>
</dbReference>
<dbReference type="RefSeq" id="WP_231743668.1">
    <property type="nucleotide sequence ID" value="NZ_CP037423.1"/>
</dbReference>
<dbReference type="Gene3D" id="3.40.50.850">
    <property type="entry name" value="Isochorismatase-like"/>
    <property type="match status" value="1"/>
</dbReference>
<dbReference type="SUPFAM" id="SSF52499">
    <property type="entry name" value="Isochorismatase-like hydrolases"/>
    <property type="match status" value="1"/>
</dbReference>
<evidence type="ECO:0000256" key="2">
    <source>
        <dbReference type="ARBA" id="ARBA00022642"/>
    </source>
</evidence>
<sequence length="212" mass="23218">MKSDSTTKDHQALLLVDLQNDFVDGGALAVPGGLEVIEVANRLIPKFNWVVATQDWHPADHQSFASQHAGLAIGDQFLLDEIPQVAWPDHCIEHSQGAEFVASLAQDGIDHVVRKGTQRQIDSYSAFYDNGHLHATGLADDLRRHDIQHVFVMGLATDYCVRATVLDAINDGFRVTLVVDGCRGVEMNPGDVEHALKEMQDAGAELARSDEL</sequence>
<dbReference type="GO" id="GO:0008936">
    <property type="term" value="F:nicotinamidase activity"/>
    <property type="evidence" value="ECO:0007669"/>
    <property type="project" value="UniProtKB-EC"/>
</dbReference>
<gene>
    <name evidence="10" type="ORF">Enr13x_43360</name>
</gene>
<dbReference type="NCBIfam" id="NF008623">
    <property type="entry name" value="PRK11609.1"/>
    <property type="match status" value="1"/>
</dbReference>
<dbReference type="EMBL" id="CP037423">
    <property type="protein sequence ID" value="QDV44470.1"/>
    <property type="molecule type" value="Genomic_DNA"/>
</dbReference>
<dbReference type="Pfam" id="PF00857">
    <property type="entry name" value="Isochorismatase"/>
    <property type="match status" value="1"/>
</dbReference>
<name>A0A518HUD8_9BACT</name>
<evidence type="ECO:0000256" key="1">
    <source>
        <dbReference type="ARBA" id="ARBA00006336"/>
    </source>
</evidence>
<organism evidence="10 11">
    <name type="scientific">Stieleria neptunia</name>
    <dbReference type="NCBI Taxonomy" id="2527979"/>
    <lineage>
        <taxon>Bacteria</taxon>
        <taxon>Pseudomonadati</taxon>
        <taxon>Planctomycetota</taxon>
        <taxon>Planctomycetia</taxon>
        <taxon>Pirellulales</taxon>
        <taxon>Pirellulaceae</taxon>
        <taxon>Stieleria</taxon>
    </lineage>
</organism>
<dbReference type="KEGG" id="snep:Enr13x_43360"/>
<keyword evidence="2" id="KW-0662">Pyridine nucleotide biosynthesis</keyword>
<protein>
    <recommendedName>
        <fullName evidence="8">Nicotinamidase</fullName>
        <ecNumber evidence="6">3.5.1.19</ecNumber>
    </recommendedName>
    <alternativeName>
        <fullName evidence="7">Nicotinamide deamidase</fullName>
    </alternativeName>
</protein>
<evidence type="ECO:0000256" key="7">
    <source>
        <dbReference type="ARBA" id="ARBA00043224"/>
    </source>
</evidence>
<dbReference type="EC" id="3.5.1.19" evidence="6"/>
<dbReference type="CDD" id="cd01011">
    <property type="entry name" value="nicotinamidase"/>
    <property type="match status" value="1"/>
</dbReference>
<dbReference type="GO" id="GO:0019363">
    <property type="term" value="P:pyridine nucleotide biosynthetic process"/>
    <property type="evidence" value="ECO:0007669"/>
    <property type="project" value="UniProtKB-KW"/>
</dbReference>
<keyword evidence="4" id="KW-0378">Hydrolase</keyword>
<evidence type="ECO:0000256" key="3">
    <source>
        <dbReference type="ARBA" id="ARBA00022723"/>
    </source>
</evidence>
<comment type="similarity">
    <text evidence="1">Belongs to the isochorismatase family.</text>
</comment>
<dbReference type="PANTHER" id="PTHR11080:SF2">
    <property type="entry name" value="LD05707P"/>
    <property type="match status" value="1"/>
</dbReference>
<keyword evidence="3" id="KW-0479">Metal-binding</keyword>
<reference evidence="10 11" key="1">
    <citation type="submission" date="2019-03" db="EMBL/GenBank/DDBJ databases">
        <title>Deep-cultivation of Planctomycetes and their phenomic and genomic characterization uncovers novel biology.</title>
        <authorList>
            <person name="Wiegand S."/>
            <person name="Jogler M."/>
            <person name="Boedeker C."/>
            <person name="Pinto D."/>
            <person name="Vollmers J."/>
            <person name="Rivas-Marin E."/>
            <person name="Kohn T."/>
            <person name="Peeters S.H."/>
            <person name="Heuer A."/>
            <person name="Rast P."/>
            <person name="Oberbeckmann S."/>
            <person name="Bunk B."/>
            <person name="Jeske O."/>
            <person name="Meyerdierks A."/>
            <person name="Storesund J.E."/>
            <person name="Kallscheuer N."/>
            <person name="Luecker S."/>
            <person name="Lage O.M."/>
            <person name="Pohl T."/>
            <person name="Merkel B.J."/>
            <person name="Hornburger P."/>
            <person name="Mueller R.-W."/>
            <person name="Bruemmer F."/>
            <person name="Labrenz M."/>
            <person name="Spormann A.M."/>
            <person name="Op den Camp H."/>
            <person name="Overmann J."/>
            <person name="Amann R."/>
            <person name="Jetten M.S.M."/>
            <person name="Mascher T."/>
            <person name="Medema M.H."/>
            <person name="Devos D.P."/>
            <person name="Kaster A.-K."/>
            <person name="Ovreas L."/>
            <person name="Rohde M."/>
            <person name="Galperin M.Y."/>
            <person name="Jogler C."/>
        </authorList>
    </citation>
    <scope>NUCLEOTIDE SEQUENCE [LARGE SCALE GENOMIC DNA]</scope>
    <source>
        <strain evidence="10 11">Enr13</strain>
    </source>
</reference>